<protein>
    <submittedName>
        <fullName evidence="1">Di-heme oxidoredictase family protein</fullName>
    </submittedName>
</protein>
<reference evidence="1" key="1">
    <citation type="submission" date="2024-10" db="EMBL/GenBank/DDBJ databases">
        <title>Strain of Rhizobium-related bacteria isolated fromm roots of Vavilovia formosa.</title>
        <authorList>
            <person name="Kimeklis A."/>
            <person name="Afonin A."/>
        </authorList>
    </citation>
    <scope>NUCLEOTIDE SEQUENCE</scope>
    <source>
        <strain evidence="1">Vaf12</strain>
    </source>
</reference>
<gene>
    <name evidence="1" type="ORF">A4A59_024840</name>
</gene>
<evidence type="ECO:0000313" key="1">
    <source>
        <dbReference type="EMBL" id="XKQ40268.1"/>
    </source>
</evidence>
<dbReference type="Proteomes" id="UP000076193">
    <property type="component" value="Chromosome"/>
</dbReference>
<sequence>MSSIASLIPVLVTGIQPRRVGAVNDSVKGESSAPKDLGALDSCDEHRNEGAEREARAGTVEFAVRDHRLLSKLRLSIRIAAFAALAGAPATIAAGFDLPRKRTDLSEADLKRVADVTRPTADFSKAEQHEAMQAGATTSIDPVTENSFSHISANIPFEEEQNFKLGNALFRKLWVSSPSSTQASDGLGPLFNARSCMSCHVNDGRGKPPEGGPSATSMFLRLSRAATTPEEEKSVASADVVNFPDPVYGHQLQDLAVPGLAAEGKMAISYQEEPVTLGDGETVSLRRPSYAVTNLGYGPLDPATTISPRVASAMIGLGLIEAIPEADILAHADPDDADGDGISGKAAMVRDHRSGKIALGRFGWKAQNATVRDQSADAFANDIGISTPDHPDAQGDCTKAEEKCLDMPTGVQKRLGAEEAPGPILDLVTFYSENLAVPARRKASFPETLHGKRIFYESGCISCHVPKFVTRRDTPDKAQSFQLIWPYSDFLLHDMGDGLADGQQVGLASGREWRTPPLWGIGLTRTVSGHSFFLHDGRARDLTEAILWHGGEAEKARKTFSSLSKDDRAALITFLESL</sequence>
<dbReference type="EMBL" id="CP171844">
    <property type="protein sequence ID" value="XKQ40268.1"/>
    <property type="molecule type" value="Genomic_DNA"/>
</dbReference>
<name>A0ACD5F4J8_RHILE</name>
<proteinExistence type="predicted"/>
<organism evidence="1 2">
    <name type="scientific">Rhizobium leguminosarum</name>
    <dbReference type="NCBI Taxonomy" id="384"/>
    <lineage>
        <taxon>Bacteria</taxon>
        <taxon>Pseudomonadati</taxon>
        <taxon>Pseudomonadota</taxon>
        <taxon>Alphaproteobacteria</taxon>
        <taxon>Hyphomicrobiales</taxon>
        <taxon>Rhizobiaceae</taxon>
        <taxon>Rhizobium/Agrobacterium group</taxon>
        <taxon>Rhizobium</taxon>
    </lineage>
</organism>
<evidence type="ECO:0000313" key="2">
    <source>
        <dbReference type="Proteomes" id="UP000076193"/>
    </source>
</evidence>
<accession>A0ACD5F4J8</accession>